<sequence length="59" mass="6533">MATNGARAFLQRDEKAYGTVCLFSAVETRTRVYAANGSNFGTRPARLQTHRNRCHTTSA</sequence>
<name>A0A1X0XIN6_MYCSI</name>
<protein>
    <submittedName>
        <fullName evidence="1">Uncharacterized protein</fullName>
    </submittedName>
</protein>
<dbReference type="STRING" id="1784.VC42_27295"/>
<dbReference type="AlphaFoldDB" id="A0A1X0XIN6"/>
<reference evidence="1 2" key="1">
    <citation type="submission" date="2017-03" db="EMBL/GenBank/DDBJ databases">
        <title>Genomic insights into Mycobacterium simiae human colonization.</title>
        <authorList>
            <person name="Steffani J.L."/>
            <person name="Brunck M.E."/>
            <person name="Cruz E."/>
            <person name="Montiel R."/>
            <person name="Barona F."/>
        </authorList>
    </citation>
    <scope>NUCLEOTIDE SEQUENCE [LARGE SCALE GENOMIC DNA]</scope>
    <source>
        <strain evidence="1 2">MsiGto</strain>
    </source>
</reference>
<evidence type="ECO:0000313" key="1">
    <source>
        <dbReference type="EMBL" id="ORJ52698.1"/>
    </source>
</evidence>
<gene>
    <name evidence="1" type="ORF">B5M45_30380</name>
</gene>
<accession>A0A1X0XIN6</accession>
<proteinExistence type="predicted"/>
<dbReference type="EMBL" id="MZZM01000045">
    <property type="protein sequence ID" value="ORJ52698.1"/>
    <property type="molecule type" value="Genomic_DNA"/>
</dbReference>
<evidence type="ECO:0000313" key="2">
    <source>
        <dbReference type="Proteomes" id="UP000193040"/>
    </source>
</evidence>
<keyword evidence="2" id="KW-1185">Reference proteome</keyword>
<organism evidence="1 2">
    <name type="scientific">Mycobacterium simiae</name>
    <name type="common">Mycobacterium habana</name>
    <dbReference type="NCBI Taxonomy" id="1784"/>
    <lineage>
        <taxon>Bacteria</taxon>
        <taxon>Bacillati</taxon>
        <taxon>Actinomycetota</taxon>
        <taxon>Actinomycetes</taxon>
        <taxon>Mycobacteriales</taxon>
        <taxon>Mycobacteriaceae</taxon>
        <taxon>Mycobacterium</taxon>
        <taxon>Mycobacterium simiae complex</taxon>
    </lineage>
</organism>
<comment type="caution">
    <text evidence="1">The sequence shown here is derived from an EMBL/GenBank/DDBJ whole genome shotgun (WGS) entry which is preliminary data.</text>
</comment>
<dbReference type="Proteomes" id="UP000193040">
    <property type="component" value="Unassembled WGS sequence"/>
</dbReference>